<reference evidence="2" key="1">
    <citation type="submission" date="2023-07" db="EMBL/GenBank/DDBJ databases">
        <title>draft genome sequence of fig (Ficus carica).</title>
        <authorList>
            <person name="Takahashi T."/>
            <person name="Nishimura K."/>
        </authorList>
    </citation>
    <scope>NUCLEOTIDE SEQUENCE</scope>
</reference>
<evidence type="ECO:0000313" key="2">
    <source>
        <dbReference type="EMBL" id="GMN35744.1"/>
    </source>
</evidence>
<dbReference type="AlphaFoldDB" id="A0AA87ZF22"/>
<dbReference type="Proteomes" id="UP001187192">
    <property type="component" value="Unassembled WGS sequence"/>
</dbReference>
<gene>
    <name evidence="2" type="ORF">TIFTF001_045054</name>
</gene>
<organism evidence="2 3">
    <name type="scientific">Ficus carica</name>
    <name type="common">Common fig</name>
    <dbReference type="NCBI Taxonomy" id="3494"/>
    <lineage>
        <taxon>Eukaryota</taxon>
        <taxon>Viridiplantae</taxon>
        <taxon>Streptophyta</taxon>
        <taxon>Embryophyta</taxon>
        <taxon>Tracheophyta</taxon>
        <taxon>Spermatophyta</taxon>
        <taxon>Magnoliopsida</taxon>
        <taxon>eudicotyledons</taxon>
        <taxon>Gunneridae</taxon>
        <taxon>Pentapetalae</taxon>
        <taxon>rosids</taxon>
        <taxon>fabids</taxon>
        <taxon>Rosales</taxon>
        <taxon>Moraceae</taxon>
        <taxon>Ficeae</taxon>
        <taxon>Ficus</taxon>
    </lineage>
</organism>
<sequence length="73" mass="8069">MGGTTGGGSELVWWKLNNIWISVRDEPQGRDECRVAAKGGPLSPLTMAEMREALSGENRERKRGTEEGVRVVR</sequence>
<proteinExistence type="predicted"/>
<evidence type="ECO:0000313" key="3">
    <source>
        <dbReference type="Proteomes" id="UP001187192"/>
    </source>
</evidence>
<dbReference type="EMBL" id="BTGU01003713">
    <property type="protein sequence ID" value="GMN35744.1"/>
    <property type="molecule type" value="Genomic_DNA"/>
</dbReference>
<comment type="caution">
    <text evidence="2">The sequence shown here is derived from an EMBL/GenBank/DDBJ whole genome shotgun (WGS) entry which is preliminary data.</text>
</comment>
<accession>A0AA87ZF22</accession>
<protein>
    <submittedName>
        <fullName evidence="2">Uncharacterized protein</fullName>
    </submittedName>
</protein>
<feature type="region of interest" description="Disordered" evidence="1">
    <location>
        <begin position="53"/>
        <end position="73"/>
    </location>
</feature>
<evidence type="ECO:0000256" key="1">
    <source>
        <dbReference type="SAM" id="MobiDB-lite"/>
    </source>
</evidence>
<keyword evidence="3" id="KW-1185">Reference proteome</keyword>
<name>A0AA87ZF22_FICCA</name>